<comment type="caution">
    <text evidence="2">The sequence shown here is derived from an EMBL/GenBank/DDBJ whole genome shotgun (WGS) entry which is preliminary data.</text>
</comment>
<dbReference type="AlphaFoldDB" id="A0AAD5XYF9"/>
<evidence type="ECO:0000313" key="2">
    <source>
        <dbReference type="EMBL" id="KAJ3213246.1"/>
    </source>
</evidence>
<accession>A0AAD5XYF9</accession>
<proteinExistence type="predicted"/>
<keyword evidence="1" id="KW-0175">Coiled coil</keyword>
<dbReference type="Proteomes" id="UP001211065">
    <property type="component" value="Unassembled WGS sequence"/>
</dbReference>
<gene>
    <name evidence="2" type="ORF">HK099_007504</name>
</gene>
<dbReference type="EMBL" id="JADGJW010000731">
    <property type="protein sequence ID" value="KAJ3213246.1"/>
    <property type="molecule type" value="Genomic_DNA"/>
</dbReference>
<keyword evidence="3" id="KW-1185">Reference proteome</keyword>
<organism evidence="2 3">
    <name type="scientific">Clydaea vesicula</name>
    <dbReference type="NCBI Taxonomy" id="447962"/>
    <lineage>
        <taxon>Eukaryota</taxon>
        <taxon>Fungi</taxon>
        <taxon>Fungi incertae sedis</taxon>
        <taxon>Chytridiomycota</taxon>
        <taxon>Chytridiomycota incertae sedis</taxon>
        <taxon>Chytridiomycetes</taxon>
        <taxon>Lobulomycetales</taxon>
        <taxon>Lobulomycetaceae</taxon>
        <taxon>Clydaea</taxon>
    </lineage>
</organism>
<protein>
    <submittedName>
        <fullName evidence="2">Uncharacterized protein</fullName>
    </submittedName>
</protein>
<feature type="coiled-coil region" evidence="1">
    <location>
        <begin position="140"/>
        <end position="181"/>
    </location>
</feature>
<reference evidence="2" key="1">
    <citation type="submission" date="2020-05" db="EMBL/GenBank/DDBJ databases">
        <title>Phylogenomic resolution of chytrid fungi.</title>
        <authorList>
            <person name="Stajich J.E."/>
            <person name="Amses K."/>
            <person name="Simmons R."/>
            <person name="Seto K."/>
            <person name="Myers J."/>
            <person name="Bonds A."/>
            <person name="Quandt C.A."/>
            <person name="Barry K."/>
            <person name="Liu P."/>
            <person name="Grigoriev I."/>
            <person name="Longcore J.E."/>
            <person name="James T.Y."/>
        </authorList>
    </citation>
    <scope>NUCLEOTIDE SEQUENCE</scope>
    <source>
        <strain evidence="2">JEL0476</strain>
    </source>
</reference>
<evidence type="ECO:0000256" key="1">
    <source>
        <dbReference type="SAM" id="Coils"/>
    </source>
</evidence>
<name>A0AAD5XYF9_9FUNG</name>
<evidence type="ECO:0000313" key="3">
    <source>
        <dbReference type="Proteomes" id="UP001211065"/>
    </source>
</evidence>
<sequence length="189" mass="22323">MSFIIVEIYDIMKVLNDIGETCNATKSIKNKHLTALMETVHQFQLFFKNIEENFTLMDTYLNETEKQEFKNEIIVSTNLTKQIFAYIITIEKKSYISLNQIKVKLTTILSSSKSLQIFVDCSTYFNKEKVKPGNTVYPIDERFMNQIKEEKEAMNELKRLRTEQEKNMKQFDKLLEDYKREKLIINSGS</sequence>